<reference evidence="2 3" key="1">
    <citation type="journal article" date="2018" name="Front. Plant Sci.">
        <title>Red Clover (Trifolium pratense) and Zigzag Clover (T. medium) - A Picture of Genomic Similarities and Differences.</title>
        <authorList>
            <person name="Dluhosova J."/>
            <person name="Istvanek J."/>
            <person name="Nedelnik J."/>
            <person name="Repkova J."/>
        </authorList>
    </citation>
    <scope>NUCLEOTIDE SEQUENCE [LARGE SCALE GENOMIC DNA]</scope>
    <source>
        <strain evidence="3">cv. 10/8</strain>
        <tissue evidence="2">Leaf</tissue>
    </source>
</reference>
<comment type="caution">
    <text evidence="2">The sequence shown here is derived from an EMBL/GenBank/DDBJ whole genome shotgun (WGS) entry which is preliminary data.</text>
</comment>
<accession>A0A392N1M1</accession>
<gene>
    <name evidence="2" type="ORF">A2U01_0014423</name>
</gene>
<dbReference type="Proteomes" id="UP000265520">
    <property type="component" value="Unassembled WGS sequence"/>
</dbReference>
<evidence type="ECO:0000313" key="2">
    <source>
        <dbReference type="EMBL" id="MCH93472.1"/>
    </source>
</evidence>
<organism evidence="2 3">
    <name type="scientific">Trifolium medium</name>
    <dbReference type="NCBI Taxonomy" id="97028"/>
    <lineage>
        <taxon>Eukaryota</taxon>
        <taxon>Viridiplantae</taxon>
        <taxon>Streptophyta</taxon>
        <taxon>Embryophyta</taxon>
        <taxon>Tracheophyta</taxon>
        <taxon>Spermatophyta</taxon>
        <taxon>Magnoliopsida</taxon>
        <taxon>eudicotyledons</taxon>
        <taxon>Gunneridae</taxon>
        <taxon>Pentapetalae</taxon>
        <taxon>rosids</taxon>
        <taxon>fabids</taxon>
        <taxon>Fabales</taxon>
        <taxon>Fabaceae</taxon>
        <taxon>Papilionoideae</taxon>
        <taxon>50 kb inversion clade</taxon>
        <taxon>NPAAA clade</taxon>
        <taxon>Hologalegina</taxon>
        <taxon>IRL clade</taxon>
        <taxon>Trifolieae</taxon>
        <taxon>Trifolium</taxon>
    </lineage>
</organism>
<evidence type="ECO:0000256" key="1">
    <source>
        <dbReference type="SAM" id="MobiDB-lite"/>
    </source>
</evidence>
<proteinExistence type="predicted"/>
<dbReference type="EMBL" id="LXQA010025006">
    <property type="protein sequence ID" value="MCH93472.1"/>
    <property type="molecule type" value="Genomic_DNA"/>
</dbReference>
<evidence type="ECO:0000313" key="3">
    <source>
        <dbReference type="Proteomes" id="UP000265520"/>
    </source>
</evidence>
<feature type="compositionally biased region" description="Basic and acidic residues" evidence="1">
    <location>
        <begin position="8"/>
        <end position="26"/>
    </location>
</feature>
<sequence>MGFILRQALDKKPKQWGGDKREDTHLHLSSSGSASSDGVSAGRRSEDSFQKRGKNSCTLFNPLGWLLGPFRGAEASVQWLSLMGARFKKRSLLSTKRCPGRLPGHRALPQHPQITAQMVSYEVSIGLILIVRLVSAKPREAEAANRFYRVPQL</sequence>
<protein>
    <submittedName>
        <fullName evidence="2">Uncharacterized protein</fullName>
    </submittedName>
</protein>
<feature type="region of interest" description="Disordered" evidence="1">
    <location>
        <begin position="1"/>
        <end position="54"/>
    </location>
</feature>
<name>A0A392N1M1_9FABA</name>
<dbReference type="AlphaFoldDB" id="A0A392N1M1"/>
<keyword evidence="3" id="KW-1185">Reference proteome</keyword>
<feature type="compositionally biased region" description="Low complexity" evidence="1">
    <location>
        <begin position="29"/>
        <end position="42"/>
    </location>
</feature>